<proteinExistence type="predicted"/>
<dbReference type="AlphaFoldDB" id="A0A2P2NH49"/>
<protein>
    <submittedName>
        <fullName evidence="1">Uncharacterized protein</fullName>
    </submittedName>
</protein>
<sequence>MLDRQMPPWRHIKPCCIICGNSEHKVFLPLSSNIFSKVMS</sequence>
<accession>A0A2P2NH49</accession>
<reference evidence="1" key="1">
    <citation type="submission" date="2018-02" db="EMBL/GenBank/DDBJ databases">
        <title>Rhizophora mucronata_Transcriptome.</title>
        <authorList>
            <person name="Meera S.P."/>
            <person name="Sreeshan A."/>
            <person name="Augustine A."/>
        </authorList>
    </citation>
    <scope>NUCLEOTIDE SEQUENCE</scope>
    <source>
        <tissue evidence="1">Leaf</tissue>
    </source>
</reference>
<dbReference type="EMBL" id="GGEC01061334">
    <property type="protein sequence ID" value="MBX41818.1"/>
    <property type="molecule type" value="Transcribed_RNA"/>
</dbReference>
<organism evidence="1">
    <name type="scientific">Rhizophora mucronata</name>
    <name type="common">Asiatic mangrove</name>
    <dbReference type="NCBI Taxonomy" id="61149"/>
    <lineage>
        <taxon>Eukaryota</taxon>
        <taxon>Viridiplantae</taxon>
        <taxon>Streptophyta</taxon>
        <taxon>Embryophyta</taxon>
        <taxon>Tracheophyta</taxon>
        <taxon>Spermatophyta</taxon>
        <taxon>Magnoliopsida</taxon>
        <taxon>eudicotyledons</taxon>
        <taxon>Gunneridae</taxon>
        <taxon>Pentapetalae</taxon>
        <taxon>rosids</taxon>
        <taxon>fabids</taxon>
        <taxon>Malpighiales</taxon>
        <taxon>Rhizophoraceae</taxon>
        <taxon>Rhizophora</taxon>
    </lineage>
</organism>
<evidence type="ECO:0000313" key="1">
    <source>
        <dbReference type="EMBL" id="MBX41818.1"/>
    </source>
</evidence>
<name>A0A2P2NH49_RHIMU</name>